<dbReference type="Gene3D" id="3.10.28.10">
    <property type="entry name" value="Homing endonucleases"/>
    <property type="match status" value="2"/>
</dbReference>
<dbReference type="Pfam" id="PF00961">
    <property type="entry name" value="LAGLIDADG_1"/>
    <property type="match status" value="1"/>
</dbReference>
<dbReference type="InterPro" id="IPR027434">
    <property type="entry name" value="Homing_endonucl"/>
</dbReference>
<keyword evidence="2" id="KW-0255">Endonuclease</keyword>
<accession>A0A679ELN6</accession>
<dbReference type="AlphaFoldDB" id="A0A679ELN6"/>
<dbReference type="GeneID" id="43959803"/>
<dbReference type="SUPFAM" id="SSF55608">
    <property type="entry name" value="Homing endonucleases"/>
    <property type="match status" value="2"/>
</dbReference>
<gene>
    <name evidence="2" type="primary">LHE1</name>
</gene>
<reference evidence="2" key="1">
    <citation type="submission" date="2019-12" db="EMBL/GenBank/DDBJ databases">
        <title>Mitochondrial genomes of Hemiarma marina and Leucocryptos marina revised the evolution of cytochrome c maturation in Cryptista.</title>
        <authorList>
            <person name="Nishimura Y."/>
            <person name="Kume K."/>
            <person name="Sonehara K."/>
            <person name="Tanifuji G."/>
            <person name="Shiratori T."/>
            <person name="Ishida K."/>
            <person name="Hashimoto T."/>
            <person name="Inagaki Y."/>
            <person name="Ohkuma M."/>
        </authorList>
    </citation>
    <scope>NUCLEOTIDE SEQUENCE</scope>
    <source>
        <strain evidence="2">NIES-1335</strain>
    </source>
</reference>
<dbReference type="InterPro" id="IPR051289">
    <property type="entry name" value="LAGLIDADG_Endonuclease"/>
</dbReference>
<evidence type="ECO:0000313" key="2">
    <source>
        <dbReference type="EMBL" id="BBQ05420.1"/>
    </source>
</evidence>
<dbReference type="GO" id="GO:0005739">
    <property type="term" value="C:mitochondrion"/>
    <property type="evidence" value="ECO:0007669"/>
    <property type="project" value="UniProtKB-ARBA"/>
</dbReference>
<dbReference type="PANTHER" id="PTHR36181:SF3">
    <property type="entry name" value="INTRON-ENCODED DNA ENDONUCLEASE AI5 BETA"/>
    <property type="match status" value="1"/>
</dbReference>
<sequence length="262" mass="30876">MQKKNKLSVHRPSKRLINDITDDEFGYYLAGLMDGDGHISTIGHIVISFNSRYNDKRDAFMIRSRIGFGKIRQVKDKSAVNLIISNKEGIAHFSKLILNKLKHPTRIAQFNERLCSKFDFIAKTSLNTNINWDCLWFSGFVAADGYIRIHIPYRKHRKKYEVRLLCQIDQKSDILLQQIKSKFGGSVGYREPNDTYYYSSVSFKSMFNLLKYFDNYSLQSTRFYLRYTIIRKSYLIIQQDLHLTSEGLEKLFRYKDLLKDMI</sequence>
<evidence type="ECO:0000259" key="1">
    <source>
        <dbReference type="Pfam" id="PF00961"/>
    </source>
</evidence>
<dbReference type="EMBL" id="LC515368">
    <property type="protein sequence ID" value="BBQ05420.1"/>
    <property type="molecule type" value="Genomic_DNA"/>
</dbReference>
<keyword evidence="2" id="KW-0378">Hydrolase</keyword>
<dbReference type="GO" id="GO:0004519">
    <property type="term" value="F:endonuclease activity"/>
    <property type="evidence" value="ECO:0007669"/>
    <property type="project" value="UniProtKB-KW"/>
</dbReference>
<dbReference type="RefSeq" id="YP_009730090.1">
    <property type="nucleotide sequence ID" value="NC_045933.1"/>
</dbReference>
<keyword evidence="2" id="KW-0540">Nuclease</keyword>
<proteinExistence type="predicted"/>
<name>A0A679ELN6_LEUMA</name>
<dbReference type="InterPro" id="IPR004860">
    <property type="entry name" value="LAGLIDADG_dom"/>
</dbReference>
<feature type="domain" description="Homing endonuclease LAGLIDADG" evidence="1">
    <location>
        <begin position="138"/>
        <end position="229"/>
    </location>
</feature>
<geneLocation type="mitochondrion" evidence="2"/>
<dbReference type="PANTHER" id="PTHR36181">
    <property type="entry name" value="INTRON-ENCODED ENDONUCLEASE AI3-RELATED"/>
    <property type="match status" value="1"/>
</dbReference>
<protein>
    <submittedName>
        <fullName evidence="2">LAGLIDADG homing endonuclease</fullName>
    </submittedName>
</protein>
<organism evidence="2">
    <name type="scientific">Leucocryptos marina</name>
    <name type="common">Marine flagellate</name>
    <name type="synonym">Bodo marinus</name>
    <dbReference type="NCBI Taxonomy" id="299206"/>
    <lineage>
        <taxon>Eukaryota</taxon>
        <taxon>Cryptophyceae</taxon>
        <taxon>Kathablepharidacea</taxon>
        <taxon>Katablepharidaceae</taxon>
        <taxon>Leucocryptos</taxon>
    </lineage>
</organism>
<keyword evidence="2" id="KW-0496">Mitochondrion</keyword>